<gene>
    <name evidence="1" type="ORF">SAMN06265338_1157</name>
</gene>
<protein>
    <submittedName>
        <fullName evidence="1">Uncharacterized protein</fullName>
    </submittedName>
</protein>
<evidence type="ECO:0000313" key="1">
    <source>
        <dbReference type="EMBL" id="SNB81283.1"/>
    </source>
</evidence>
<accession>A0A212S7I7</accession>
<name>A0A212S7I7_RHOAC</name>
<keyword evidence="2" id="KW-1185">Reference proteome</keyword>
<reference evidence="2" key="1">
    <citation type="submission" date="2017-06" db="EMBL/GenBank/DDBJ databases">
        <authorList>
            <person name="Varghese N."/>
            <person name="Submissions S."/>
        </authorList>
    </citation>
    <scope>NUCLEOTIDE SEQUENCE [LARGE SCALE GENOMIC DNA]</scope>
    <source>
        <strain evidence="2">DSM 137</strain>
    </source>
</reference>
<dbReference type="EMBL" id="FYDG01000015">
    <property type="protein sequence ID" value="SNB81283.1"/>
    <property type="molecule type" value="Genomic_DNA"/>
</dbReference>
<proteinExistence type="predicted"/>
<sequence length="74" mass="7710">MTKTPMTSAAQAAAPIDPAMIDTAAEYDVLLTRPVTIGAAYLLPLHDHTMTGAFLALLIKEYGADAVHSAAVRG</sequence>
<evidence type="ECO:0000313" key="2">
    <source>
        <dbReference type="Proteomes" id="UP000198418"/>
    </source>
</evidence>
<dbReference type="Proteomes" id="UP000198418">
    <property type="component" value="Unassembled WGS sequence"/>
</dbReference>
<dbReference type="AlphaFoldDB" id="A0A212S7I7"/>
<dbReference type="RefSeq" id="WP_141098505.1">
    <property type="nucleotide sequence ID" value="NZ_FYDG01000015.1"/>
</dbReference>
<organism evidence="1 2">
    <name type="scientific">Rhodoblastus acidophilus</name>
    <name type="common">Rhodopseudomonas acidophila</name>
    <dbReference type="NCBI Taxonomy" id="1074"/>
    <lineage>
        <taxon>Bacteria</taxon>
        <taxon>Pseudomonadati</taxon>
        <taxon>Pseudomonadota</taxon>
        <taxon>Alphaproteobacteria</taxon>
        <taxon>Hyphomicrobiales</taxon>
        <taxon>Rhodoblastaceae</taxon>
        <taxon>Rhodoblastus</taxon>
    </lineage>
</organism>